<gene>
    <name evidence="2" type="ORF">QCA50_013070</name>
</gene>
<dbReference type="InterPro" id="IPR010730">
    <property type="entry name" value="HET"/>
</dbReference>
<accession>A0AAW0FZV2</accession>
<organism evidence="2 3">
    <name type="scientific">Cerrena zonata</name>
    <dbReference type="NCBI Taxonomy" id="2478898"/>
    <lineage>
        <taxon>Eukaryota</taxon>
        <taxon>Fungi</taxon>
        <taxon>Dikarya</taxon>
        <taxon>Basidiomycota</taxon>
        <taxon>Agaricomycotina</taxon>
        <taxon>Agaricomycetes</taxon>
        <taxon>Polyporales</taxon>
        <taxon>Cerrenaceae</taxon>
        <taxon>Cerrena</taxon>
    </lineage>
</organism>
<dbReference type="AlphaFoldDB" id="A0AAW0FZV2"/>
<comment type="caution">
    <text evidence="2">The sequence shown here is derived from an EMBL/GenBank/DDBJ whole genome shotgun (WGS) entry which is preliminary data.</text>
</comment>
<dbReference type="Proteomes" id="UP001385951">
    <property type="component" value="Unassembled WGS sequence"/>
</dbReference>
<dbReference type="PANTHER" id="PTHR39596">
    <property type="match status" value="1"/>
</dbReference>
<protein>
    <recommendedName>
        <fullName evidence="1">Heterokaryon incompatibility domain-containing protein</fullName>
    </recommendedName>
</protein>
<sequence length="840" mass="94471">MSHSPQPQTRPPKRPSKLQRLLCCTTSSSPILSPLDAQPASTPSLFQAINGNGTANGSSRHLTTTRPYFIPFECPWLPTKTPYDYHPEGFWDFPDRAGWILDGKCEYRKFPQATDLSDAWLVDAKDLDGKYRCRQNTVPESSITKRPRDSLSLKCFRADSREATLTEEVAFLQAWLFFGVLAEMNTILGVRVDVESEVVLATQGGTGTKHLSTSILDRLPHQWLGALNALNEVDRVERSNRILQIVQHVMSLQTIISTRKSEAEDPQLLTYDECKVLLSIRVLFRAILLLLTLVLCSPTTLDKIKPFVHPALSQSFPAYWDELKDFAIDEMLNKGWCRSECKVLEPFDGIYNFFAARLSSGRWTMDHNGCNDSICLADQVNEKTYESVHVERGCKCTLVKVKVDEVCAILDKGKIPRITISKDFKLSVNDSQPYVAISHVWSHGIGNPNENALPLCQVRRLSSLTSGLRDVGEASLALWIDTLCVPVQTSRKVHRKKAVILMSQTYQDASAVLVLDRELQRLDTQKVSLLEQDMLTAFVGWTRRLWTLQEVAFAKRLYFQASRGPFKVENSKPHPNQQELLASQICFRDEIEGLIRSRAPSIDQLRKSVLEKSKSATVAATALQRLSVFIQHRATSKMEDEAVILASTLGLDVKEVLDSEDVDSRMAKFLCLIREVPSDIIFGTGERIGKSPYRWAPKSLLNSPVFNLQSSGPPASCDSRGLYAHYQGFLIEGVVTENQASDRYYAIEEKSNTKYEFQPREDTPNIKWPEKPALIFRPIIGGDAGVMKVLQKDMDEGHDVLEVTLVGYLRMVASGAGLDFSAKNPMKGLLTNQDQRWRIV</sequence>
<keyword evidence="3" id="KW-1185">Reference proteome</keyword>
<proteinExistence type="predicted"/>
<evidence type="ECO:0000259" key="1">
    <source>
        <dbReference type="Pfam" id="PF06985"/>
    </source>
</evidence>
<name>A0AAW0FZV2_9APHY</name>
<feature type="domain" description="Heterokaryon incompatibility" evidence="1">
    <location>
        <begin position="434"/>
        <end position="515"/>
    </location>
</feature>
<dbReference type="PANTHER" id="PTHR39596:SF2">
    <property type="entry name" value="HET DOMAIN PROTEIN (AFU_ORTHOLOGUE AFUA_1G17550)-RELATED"/>
    <property type="match status" value="1"/>
</dbReference>
<dbReference type="EMBL" id="JASBNA010000029">
    <property type="protein sequence ID" value="KAK7683694.1"/>
    <property type="molecule type" value="Genomic_DNA"/>
</dbReference>
<evidence type="ECO:0000313" key="2">
    <source>
        <dbReference type="EMBL" id="KAK7683694.1"/>
    </source>
</evidence>
<reference evidence="2 3" key="1">
    <citation type="submission" date="2022-09" db="EMBL/GenBank/DDBJ databases">
        <authorList>
            <person name="Palmer J.M."/>
        </authorList>
    </citation>
    <scope>NUCLEOTIDE SEQUENCE [LARGE SCALE GENOMIC DNA]</scope>
    <source>
        <strain evidence="2 3">DSM 7382</strain>
    </source>
</reference>
<evidence type="ECO:0000313" key="3">
    <source>
        <dbReference type="Proteomes" id="UP001385951"/>
    </source>
</evidence>
<dbReference type="Pfam" id="PF06985">
    <property type="entry name" value="HET"/>
    <property type="match status" value="1"/>
</dbReference>